<gene>
    <name evidence="2" type="ORF">DWV06_15825</name>
</gene>
<evidence type="ECO:0000313" key="2">
    <source>
        <dbReference type="EMBL" id="RDU22000.1"/>
    </source>
</evidence>
<evidence type="ECO:0000313" key="3">
    <source>
        <dbReference type="Proteomes" id="UP000255036"/>
    </source>
</evidence>
<feature type="transmembrane region" description="Helical" evidence="1">
    <location>
        <begin position="99"/>
        <end position="117"/>
    </location>
</feature>
<comment type="caution">
    <text evidence="2">The sequence shown here is derived from an EMBL/GenBank/DDBJ whole genome shotgun (WGS) entry which is preliminary data.</text>
</comment>
<feature type="transmembrane region" description="Helical" evidence="1">
    <location>
        <begin position="349"/>
        <end position="370"/>
    </location>
</feature>
<feature type="transmembrane region" description="Helical" evidence="1">
    <location>
        <begin position="28"/>
        <end position="46"/>
    </location>
</feature>
<reference evidence="2 3" key="1">
    <citation type="submission" date="2018-07" db="EMBL/GenBank/DDBJ databases">
        <title>Anaerosacharophilus polymeroproducens gen. nov. sp. nov., an anaerobic bacterium isolated from salt field.</title>
        <authorList>
            <person name="Kim W."/>
            <person name="Yang S.-H."/>
            <person name="Oh J."/>
            <person name="Lee J.-H."/>
            <person name="Kwon K.K."/>
        </authorList>
    </citation>
    <scope>NUCLEOTIDE SEQUENCE [LARGE SCALE GENOMIC DNA]</scope>
    <source>
        <strain evidence="2 3">MCWD5</strain>
    </source>
</reference>
<keyword evidence="1" id="KW-0472">Membrane</keyword>
<feature type="transmembrane region" description="Helical" evidence="1">
    <location>
        <begin position="173"/>
        <end position="203"/>
    </location>
</feature>
<keyword evidence="3" id="KW-1185">Reference proteome</keyword>
<dbReference type="AlphaFoldDB" id="A0A371ARD1"/>
<feature type="transmembrane region" description="Helical" evidence="1">
    <location>
        <begin position="58"/>
        <end position="79"/>
    </location>
</feature>
<feature type="transmembrane region" description="Helical" evidence="1">
    <location>
        <begin position="409"/>
        <end position="427"/>
    </location>
</feature>
<dbReference type="Proteomes" id="UP000255036">
    <property type="component" value="Unassembled WGS sequence"/>
</dbReference>
<organism evidence="2 3">
    <name type="scientific">Anaerosacchariphilus polymeriproducens</name>
    <dbReference type="NCBI Taxonomy" id="1812858"/>
    <lineage>
        <taxon>Bacteria</taxon>
        <taxon>Bacillati</taxon>
        <taxon>Bacillota</taxon>
        <taxon>Clostridia</taxon>
        <taxon>Lachnospirales</taxon>
        <taxon>Lachnospiraceae</taxon>
        <taxon>Anaerosacchariphilus</taxon>
    </lineage>
</organism>
<name>A0A371ARD1_9FIRM</name>
<feature type="transmembrane region" description="Helical" evidence="1">
    <location>
        <begin position="382"/>
        <end position="403"/>
    </location>
</feature>
<keyword evidence="1" id="KW-0812">Transmembrane</keyword>
<dbReference type="RefSeq" id="WP_115483163.1">
    <property type="nucleotide sequence ID" value="NZ_QRCT01000050.1"/>
</dbReference>
<protein>
    <submittedName>
        <fullName evidence="2">Oligosaccharide repeat unit polymerase</fullName>
    </submittedName>
</protein>
<proteinExistence type="predicted"/>
<feature type="transmembrane region" description="Helical" evidence="1">
    <location>
        <begin position="215"/>
        <end position="235"/>
    </location>
</feature>
<dbReference type="EMBL" id="QRCT01000050">
    <property type="protein sequence ID" value="RDU22000.1"/>
    <property type="molecule type" value="Genomic_DNA"/>
</dbReference>
<evidence type="ECO:0000256" key="1">
    <source>
        <dbReference type="SAM" id="Phobius"/>
    </source>
</evidence>
<sequence length="440" mass="52032">MLVGFLIILIIVCNILITKKVSTNIINPAVWLFMSWFMITGLYFFSGITYSYKIKSETYIYIIIAMVLFYAFFTLGYFTKLARGGINFDMEENFSFHKRKYLCISGIGLVLYIFDVIRLNALSIGLRNLSMNVSVIGTIGSFLVNASLFLWLYDLTYALYKNEKLMISSILPLMIYLIPNIIVGGRQSFIIAFISSFCIYKFLIRRKKEYKYKKNMLYIFITLLLTFFIYNTVVIQNRSQNRDMNRHYQVILKDKVSKETEEVVQKTGVFQDAVMQGLQYYSQEFVGFAMVYQEYDYRPFWGMYELHYISRRLPSFLRLDFNLAREEIERISLKQGTIATLYRTALKDFILDFGRIGALLITALLGLFLGRSFRKFNSQPSIYRIILQALFCSAAFFSVQYSPFYETRWAFTFYWMLIITFIESYLIKKRLKVDWRNRNK</sequence>
<accession>A0A371ARD1</accession>
<keyword evidence="1" id="KW-1133">Transmembrane helix</keyword>
<dbReference type="NCBIfam" id="TIGR04370">
    <property type="entry name" value="glyco_rpt_poly"/>
    <property type="match status" value="1"/>
</dbReference>
<feature type="transmembrane region" description="Helical" evidence="1">
    <location>
        <begin position="129"/>
        <end position="153"/>
    </location>
</feature>